<comment type="caution">
    <text evidence="2">The sequence shown here is derived from an EMBL/GenBank/DDBJ whole genome shotgun (WGS) entry which is preliminary data.</text>
</comment>
<keyword evidence="1" id="KW-0812">Transmembrane</keyword>
<evidence type="ECO:0000256" key="1">
    <source>
        <dbReference type="SAM" id="Phobius"/>
    </source>
</evidence>
<gene>
    <name evidence="2" type="ORF">CE169_03490</name>
</gene>
<evidence type="ECO:0000313" key="2">
    <source>
        <dbReference type="EMBL" id="RDX09689.1"/>
    </source>
</evidence>
<keyword evidence="1" id="KW-0472">Membrane</keyword>
<dbReference type="RefSeq" id="WP_115769031.1">
    <property type="nucleotide sequence ID" value="NZ_NJNR01000013.1"/>
</dbReference>
<keyword evidence="1" id="KW-1133">Transmembrane helix</keyword>
<proteinExistence type="predicted"/>
<feature type="transmembrane region" description="Helical" evidence="1">
    <location>
        <begin position="12"/>
        <end position="28"/>
    </location>
</feature>
<organism evidence="2 3">
    <name type="scientific">Bifidobacterium longum</name>
    <dbReference type="NCBI Taxonomy" id="216816"/>
    <lineage>
        <taxon>Bacteria</taxon>
        <taxon>Bacillati</taxon>
        <taxon>Actinomycetota</taxon>
        <taxon>Actinomycetes</taxon>
        <taxon>Bifidobacteriales</taxon>
        <taxon>Bifidobacteriaceae</taxon>
        <taxon>Bifidobacterium</taxon>
    </lineage>
</organism>
<name>A0A3D8U075_BIFLN</name>
<protein>
    <submittedName>
        <fullName evidence="2">Uncharacterized protein</fullName>
    </submittedName>
</protein>
<dbReference type="Proteomes" id="UP000257074">
    <property type="component" value="Unassembled WGS sequence"/>
</dbReference>
<sequence>MRTPKQKHDGEIIALAIIMLLALAWLLTHDGCAHPIGNTIALAVYVASGVLLALPWAMEKLEPYLTESEDQQ</sequence>
<dbReference type="AlphaFoldDB" id="A0A3D8U075"/>
<feature type="transmembrane region" description="Helical" evidence="1">
    <location>
        <begin position="40"/>
        <end position="58"/>
    </location>
</feature>
<accession>A0A3D8U075</accession>
<reference evidence="2 3" key="1">
    <citation type="journal article" date="2017" name="Anaerobe">
        <title>Quantification, isolation and characterization of Bifidobacterium from the vaginal microbiomes of reproductive aged women.</title>
        <authorList>
            <person name="Freitas A.C."/>
            <person name="Hill J.E."/>
        </authorList>
    </citation>
    <scope>NUCLEOTIDE SEQUENCE [LARGE SCALE GENOMIC DNA]</scope>
    <source>
        <strain evidence="2 3">N6D05</strain>
    </source>
</reference>
<dbReference type="EMBL" id="NJNR01000013">
    <property type="protein sequence ID" value="RDX09689.1"/>
    <property type="molecule type" value="Genomic_DNA"/>
</dbReference>
<evidence type="ECO:0000313" key="3">
    <source>
        <dbReference type="Proteomes" id="UP000257074"/>
    </source>
</evidence>